<accession>M0GYY6</accession>
<dbReference type="Proteomes" id="UP000011535">
    <property type="component" value="Unassembled WGS sequence"/>
</dbReference>
<proteinExistence type="predicted"/>
<comment type="caution">
    <text evidence="1">The sequence shown here is derived from an EMBL/GenBank/DDBJ whole genome shotgun (WGS) entry which is preliminary data.</text>
</comment>
<evidence type="ECO:0000313" key="1">
    <source>
        <dbReference type="EMBL" id="ELZ77471.1"/>
    </source>
</evidence>
<dbReference type="AlphaFoldDB" id="M0GYY6"/>
<reference evidence="1 2" key="1">
    <citation type="journal article" date="2014" name="PLoS Genet.">
        <title>Phylogenetically driven sequencing of extremely halophilic archaea reveals strategies for static and dynamic osmo-response.</title>
        <authorList>
            <person name="Becker E.A."/>
            <person name="Seitzer P.M."/>
            <person name="Tritt A."/>
            <person name="Larsen D."/>
            <person name="Krusor M."/>
            <person name="Yao A.I."/>
            <person name="Wu D."/>
            <person name="Madern D."/>
            <person name="Eisen J.A."/>
            <person name="Darling A.E."/>
            <person name="Facciotti M.T."/>
        </authorList>
    </citation>
    <scope>NUCLEOTIDE SEQUENCE [LARGE SCALE GENOMIC DNA]</scope>
    <source>
        <strain evidence="2">DSM 14919 / CCM 7023 / CIP 107410 / JCM 9276 / NCIMB 13854 / Aa 2.2</strain>
    </source>
</reference>
<evidence type="ECO:0000313" key="2">
    <source>
        <dbReference type="Proteomes" id="UP000011535"/>
    </source>
</evidence>
<sequence>MYDVLFCKFYFNLATFVFDLRCGEWRYLDVESVPLAYLPLSLWEPLITTATEIAKFGRQLFEFPFDLLSLLECLDTLCLLTCVDSCSRLVEFRRQTLTSLFEFLNPLLLHLAELLHFGVSRSRGFLMNLVNESLYTVYYPLLSLVDEVTHLFSPQRRLVTTWRFTGEGSDSEKVPLQSLQRLTRSGVECDHPKELSLILTHSLDTHSKEHDQCGPIVVRSEFGILDLDIASLKPLWNFDFRRLGGQVDSARWRASNRFVQQFL</sequence>
<organism evidence="1 2">
    <name type="scientific">Haloferax lucentense (strain DSM 14919 / JCM 9276 / NCIMB 13854 / Aa 2.2)</name>
    <name type="common">Haloferax alicantei</name>
    <dbReference type="NCBI Taxonomy" id="1230452"/>
    <lineage>
        <taxon>Archaea</taxon>
        <taxon>Methanobacteriati</taxon>
        <taxon>Methanobacteriota</taxon>
        <taxon>Stenosarchaea group</taxon>
        <taxon>Halobacteria</taxon>
        <taxon>Halobacteriales</taxon>
        <taxon>Haloferacaceae</taxon>
        <taxon>Haloferax</taxon>
    </lineage>
</organism>
<gene>
    <name evidence="1" type="ORF">C456_03001</name>
</gene>
<dbReference type="EMBL" id="AOLH01000004">
    <property type="protein sequence ID" value="ELZ77471.1"/>
    <property type="molecule type" value="Genomic_DNA"/>
</dbReference>
<name>M0GYY6_HALL2</name>
<protein>
    <submittedName>
        <fullName evidence="1">Uncharacterized protein</fullName>
    </submittedName>
</protein>